<evidence type="ECO:0000259" key="1">
    <source>
        <dbReference type="Pfam" id="PF13723"/>
    </source>
</evidence>
<sequence length="275" mass="29002">MRLTVTGIGIVGPGLADWTDARPVLAGDRPYVPDTLRVTAPVGLNPNERRRATLATRLALDAARQATAQRANAQRANGGDDEATTELATVFASADGDMGLIDSMCRDIYAHRVPPSPTVFQNSVHNAVAGYWSIAEGCRGPSTSLAAGDGTFAAGLLEAATQVTYFAGSVLLVAFEVPAPERLHPHRPFDSAFACALRLGPAAPSSDRTTLDLTLCDDEQPFTPMQDGALEAMRRGNPAARALPLLAAIAAGRPAVIRLPYWPGLRLDVRLEPAA</sequence>
<reference evidence="2 3" key="1">
    <citation type="submission" date="2018-10" db="EMBL/GenBank/DDBJ databases">
        <title>Genomic Encyclopedia of Archaeal and Bacterial Type Strains, Phase II (KMG-II): from individual species to whole genera.</title>
        <authorList>
            <person name="Goeker M."/>
        </authorList>
    </citation>
    <scope>NUCLEOTIDE SEQUENCE [LARGE SCALE GENOMIC DNA]</scope>
    <source>
        <strain evidence="2 3">DSM 235</strain>
    </source>
</reference>
<dbReference type="InterPro" id="IPR016039">
    <property type="entry name" value="Thiolase-like"/>
</dbReference>
<dbReference type="EMBL" id="RBXL01000001">
    <property type="protein sequence ID" value="RKT43448.1"/>
    <property type="molecule type" value="Genomic_DNA"/>
</dbReference>
<dbReference type="Gene3D" id="3.40.47.10">
    <property type="match status" value="1"/>
</dbReference>
<accession>A0A495V6M6</accession>
<name>A0A495V6M6_9GAMM</name>
<evidence type="ECO:0000313" key="2">
    <source>
        <dbReference type="EMBL" id="RKT43448.1"/>
    </source>
</evidence>
<dbReference type="GO" id="GO:0016746">
    <property type="term" value="F:acyltransferase activity"/>
    <property type="evidence" value="ECO:0007669"/>
    <property type="project" value="InterPro"/>
</dbReference>
<gene>
    <name evidence="2" type="ORF">BDD21_0782</name>
</gene>
<evidence type="ECO:0000313" key="3">
    <source>
        <dbReference type="Proteomes" id="UP000274556"/>
    </source>
</evidence>
<organism evidence="2 3">
    <name type="scientific">Thiocapsa rosea</name>
    <dbReference type="NCBI Taxonomy" id="69360"/>
    <lineage>
        <taxon>Bacteria</taxon>
        <taxon>Pseudomonadati</taxon>
        <taxon>Pseudomonadota</taxon>
        <taxon>Gammaproteobacteria</taxon>
        <taxon>Chromatiales</taxon>
        <taxon>Chromatiaceae</taxon>
        <taxon>Thiocapsa</taxon>
    </lineage>
</organism>
<dbReference type="AlphaFoldDB" id="A0A495V6M6"/>
<dbReference type="InterPro" id="IPR014030">
    <property type="entry name" value="Ketoacyl_synth_N"/>
</dbReference>
<protein>
    <submittedName>
        <fullName evidence="2">Beta-ketoacyl synthase-like protein</fullName>
    </submittedName>
</protein>
<dbReference type="SUPFAM" id="SSF53901">
    <property type="entry name" value="Thiolase-like"/>
    <property type="match status" value="1"/>
</dbReference>
<comment type="caution">
    <text evidence="2">The sequence shown here is derived from an EMBL/GenBank/DDBJ whole genome shotgun (WGS) entry which is preliminary data.</text>
</comment>
<dbReference type="Proteomes" id="UP000274556">
    <property type="component" value="Unassembled WGS sequence"/>
</dbReference>
<proteinExistence type="predicted"/>
<dbReference type="OrthoDB" id="9798676at2"/>
<feature type="domain" description="Beta-ketoacyl synthase-like N-terminal" evidence="1">
    <location>
        <begin position="45"/>
        <end position="214"/>
    </location>
</feature>
<keyword evidence="3" id="KW-1185">Reference proteome</keyword>
<dbReference type="RefSeq" id="WP_120796020.1">
    <property type="nucleotide sequence ID" value="NZ_RBXL01000001.1"/>
</dbReference>
<dbReference type="Pfam" id="PF13723">
    <property type="entry name" value="Ketoacyl-synt_2"/>
    <property type="match status" value="1"/>
</dbReference>